<organism evidence="1 2">
    <name type="scientific">Camellia lanceoleosa</name>
    <dbReference type="NCBI Taxonomy" id="1840588"/>
    <lineage>
        <taxon>Eukaryota</taxon>
        <taxon>Viridiplantae</taxon>
        <taxon>Streptophyta</taxon>
        <taxon>Embryophyta</taxon>
        <taxon>Tracheophyta</taxon>
        <taxon>Spermatophyta</taxon>
        <taxon>Magnoliopsida</taxon>
        <taxon>eudicotyledons</taxon>
        <taxon>Gunneridae</taxon>
        <taxon>Pentapetalae</taxon>
        <taxon>asterids</taxon>
        <taxon>Ericales</taxon>
        <taxon>Theaceae</taxon>
        <taxon>Camellia</taxon>
    </lineage>
</organism>
<protein>
    <submittedName>
        <fullName evidence="1">Transcription factor MYB113</fullName>
    </submittedName>
</protein>
<gene>
    <name evidence="1" type="ORF">LOK49_LG01G03046</name>
</gene>
<dbReference type="Proteomes" id="UP001060215">
    <property type="component" value="Chromosome 1"/>
</dbReference>
<keyword evidence="2" id="KW-1185">Reference proteome</keyword>
<proteinExistence type="predicted"/>
<accession>A0ACC0J2S1</accession>
<reference evidence="1 2" key="1">
    <citation type="journal article" date="2022" name="Plant J.">
        <title>Chromosome-level genome of Camellia lanceoleosa provides a valuable resource for understanding genome evolution and self-incompatibility.</title>
        <authorList>
            <person name="Gong W."/>
            <person name="Xiao S."/>
            <person name="Wang L."/>
            <person name="Liao Z."/>
            <person name="Chang Y."/>
            <person name="Mo W."/>
            <person name="Hu G."/>
            <person name="Li W."/>
            <person name="Zhao G."/>
            <person name="Zhu H."/>
            <person name="Hu X."/>
            <person name="Ji K."/>
            <person name="Xiang X."/>
            <person name="Song Q."/>
            <person name="Yuan D."/>
            <person name="Jin S."/>
            <person name="Zhang L."/>
        </authorList>
    </citation>
    <scope>NUCLEOTIDE SEQUENCE [LARGE SCALE GENOMIC DNA]</scope>
    <source>
        <strain evidence="1">SQ_2022a</strain>
    </source>
</reference>
<evidence type="ECO:0000313" key="2">
    <source>
        <dbReference type="Proteomes" id="UP001060215"/>
    </source>
</evidence>
<name>A0ACC0J2S1_9ERIC</name>
<evidence type="ECO:0000313" key="1">
    <source>
        <dbReference type="EMBL" id="KAI8031718.1"/>
    </source>
</evidence>
<sequence length="291" mass="33009">MCGISRDPSSFSTISSPSLSNSSSIVRLSKPSSKGLSLSRLSMRASLNLTCYHHRWLWSPLSCWYSNLGGHLPRRIFLQGLNRCRKSCRLRWLNYLRPNIKRGSFTFDEIDLIIKLHKLLGNRWSLIAGRLPGRTPNDVKNFWNTRMHKKMIAEREEERAKAHKKPRKYNNIIKPQPRTFSRNLLFPTGKSVITENIQTEGNLPKAPPTSLLGDCGAPPWWDGGMLDSMEMNGEISWPIDGSALQEQFQVPWLPGELTTSILAAGDNSVEGGQSDLTDNFPCNLDLWDFLK</sequence>
<dbReference type="EMBL" id="CM045758">
    <property type="protein sequence ID" value="KAI8031718.1"/>
    <property type="molecule type" value="Genomic_DNA"/>
</dbReference>
<comment type="caution">
    <text evidence="1">The sequence shown here is derived from an EMBL/GenBank/DDBJ whole genome shotgun (WGS) entry which is preliminary data.</text>
</comment>